<dbReference type="GO" id="GO:0003712">
    <property type="term" value="F:transcription coregulator activity"/>
    <property type="evidence" value="ECO:0007669"/>
    <property type="project" value="InterPro"/>
</dbReference>
<reference evidence="5" key="1">
    <citation type="journal article" date="2020" name="Stud. Mycol.">
        <title>101 Dothideomycetes genomes: a test case for predicting lifestyles and emergence of pathogens.</title>
        <authorList>
            <person name="Haridas S."/>
            <person name="Albert R."/>
            <person name="Binder M."/>
            <person name="Bloem J."/>
            <person name="Labutti K."/>
            <person name="Salamov A."/>
            <person name="Andreopoulos B."/>
            <person name="Baker S."/>
            <person name="Barry K."/>
            <person name="Bills G."/>
            <person name="Bluhm B."/>
            <person name="Cannon C."/>
            <person name="Castanera R."/>
            <person name="Culley D."/>
            <person name="Daum C."/>
            <person name="Ezra D."/>
            <person name="Gonzalez J."/>
            <person name="Henrissat B."/>
            <person name="Kuo A."/>
            <person name="Liang C."/>
            <person name="Lipzen A."/>
            <person name="Lutzoni F."/>
            <person name="Magnuson J."/>
            <person name="Mondo S."/>
            <person name="Nolan M."/>
            <person name="Ohm R."/>
            <person name="Pangilinan J."/>
            <person name="Park H.-J."/>
            <person name="Ramirez L."/>
            <person name="Alfaro M."/>
            <person name="Sun H."/>
            <person name="Tritt A."/>
            <person name="Yoshinaga Y."/>
            <person name="Zwiers L.-H."/>
            <person name="Turgeon B."/>
            <person name="Goodwin S."/>
            <person name="Spatafora J."/>
            <person name="Crous P."/>
            <person name="Grigoriev I."/>
        </authorList>
    </citation>
    <scope>NUCLEOTIDE SEQUENCE</scope>
    <source>
        <strain evidence="5">CBS 121739</strain>
    </source>
</reference>
<keyword evidence="4" id="KW-0805">Transcription regulation</keyword>
<gene>
    <name evidence="4" type="primary">MED11</name>
    <name evidence="5" type="ORF">EJ05DRAFT_243735</name>
</gene>
<evidence type="ECO:0000256" key="2">
    <source>
        <dbReference type="ARBA" id="ARBA00008186"/>
    </source>
</evidence>
<proteinExistence type="inferred from homology"/>
<keyword evidence="6" id="KW-1185">Reference proteome</keyword>
<dbReference type="EMBL" id="ML996567">
    <property type="protein sequence ID" value="KAF2760838.1"/>
    <property type="molecule type" value="Genomic_DNA"/>
</dbReference>
<dbReference type="OrthoDB" id="5418434at2759"/>
<name>A0A6A6WDD4_9PEZI</name>
<keyword evidence="3 4" id="KW-0539">Nucleus</keyword>
<evidence type="ECO:0000313" key="5">
    <source>
        <dbReference type="EMBL" id="KAF2760838.1"/>
    </source>
</evidence>
<comment type="subunit">
    <text evidence="4">Component of the Mediator complex.</text>
</comment>
<organism evidence="5 6">
    <name type="scientific">Pseudovirgaria hyperparasitica</name>
    <dbReference type="NCBI Taxonomy" id="470096"/>
    <lineage>
        <taxon>Eukaryota</taxon>
        <taxon>Fungi</taxon>
        <taxon>Dikarya</taxon>
        <taxon>Ascomycota</taxon>
        <taxon>Pezizomycotina</taxon>
        <taxon>Dothideomycetes</taxon>
        <taxon>Dothideomycetes incertae sedis</taxon>
        <taxon>Acrospermales</taxon>
        <taxon>Acrospermaceae</taxon>
        <taxon>Pseudovirgaria</taxon>
    </lineage>
</organism>
<dbReference type="GO" id="GO:0006357">
    <property type="term" value="P:regulation of transcription by RNA polymerase II"/>
    <property type="evidence" value="ECO:0007669"/>
    <property type="project" value="InterPro"/>
</dbReference>
<keyword evidence="4" id="KW-0804">Transcription</keyword>
<protein>
    <recommendedName>
        <fullName evidence="4">Mediator of RNA polymerase II transcription subunit 11</fullName>
    </recommendedName>
    <alternativeName>
        <fullName evidence="4">Mediator complex subunit 11</fullName>
    </alternativeName>
</protein>
<keyword evidence="4" id="KW-0010">Activator</keyword>
<dbReference type="InterPro" id="IPR019404">
    <property type="entry name" value="Mediator_Med11"/>
</dbReference>
<evidence type="ECO:0000256" key="1">
    <source>
        <dbReference type="ARBA" id="ARBA00004123"/>
    </source>
</evidence>
<evidence type="ECO:0000256" key="4">
    <source>
        <dbReference type="RuleBase" id="RU364147"/>
    </source>
</evidence>
<accession>A0A6A6WDD4</accession>
<comment type="similarity">
    <text evidence="2 4">Belongs to the Mediator complex subunit 11 family.</text>
</comment>
<comment type="subcellular location">
    <subcellularLocation>
        <location evidence="1 4">Nucleus</location>
    </subcellularLocation>
</comment>
<dbReference type="Pfam" id="PF10280">
    <property type="entry name" value="Med11"/>
    <property type="match status" value="1"/>
</dbReference>
<dbReference type="Gene3D" id="1.10.287.3490">
    <property type="match status" value="1"/>
</dbReference>
<dbReference type="Proteomes" id="UP000799437">
    <property type="component" value="Unassembled WGS sequence"/>
</dbReference>
<comment type="function">
    <text evidence="4">Component of the Mediator complex, a coactivator involved in the regulated transcription of nearly all RNA polymerase II-dependent genes. Mediator functions as a bridge to convey information from gene-specific regulatory proteins to the basal RNA polymerase II transcription machinery. Mediator is recruited to promoters by direct interactions with regulatory proteins and serves as a scaffold for the assembly of a functional pre-initiation complex with RNA polymerase II and the general transcription factors.</text>
</comment>
<dbReference type="GO" id="GO:0016592">
    <property type="term" value="C:mediator complex"/>
    <property type="evidence" value="ECO:0007669"/>
    <property type="project" value="InterPro"/>
</dbReference>
<dbReference type="AlphaFoldDB" id="A0A6A6WDD4"/>
<evidence type="ECO:0000256" key="3">
    <source>
        <dbReference type="ARBA" id="ARBA00023242"/>
    </source>
</evidence>
<evidence type="ECO:0000313" key="6">
    <source>
        <dbReference type="Proteomes" id="UP000799437"/>
    </source>
</evidence>
<sequence length="162" mass="17715">MEGSPPKELRDASNAAKHIRELNVIDQKIPEILKYARAAMVALSPSPTNNPTLAENDPDPTDEHKRAFLKAARRYFSLVLDVQDALAAQTKALEDAGIIASKAEDQGDGRHMSLGQLDVGWLNERRGDVGRGFEGELMAQARAVVEKLLKERGSTEHTMTGV</sequence>